<dbReference type="Pfam" id="PF01568">
    <property type="entry name" value="Molydop_binding"/>
    <property type="match status" value="1"/>
</dbReference>
<gene>
    <name evidence="8" type="ORF">DKG74_06100</name>
</gene>
<protein>
    <submittedName>
        <fullName evidence="8">Dehydrogenase</fullName>
    </submittedName>
</protein>
<feature type="domain" description="Molybdopterin oxidoreductase" evidence="6">
    <location>
        <begin position="82"/>
        <end position="521"/>
    </location>
</feature>
<comment type="caution">
    <text evidence="8">The sequence shown here is derived from an EMBL/GenBank/DDBJ whole genome shotgun (WGS) entry which is preliminary data.</text>
</comment>
<evidence type="ECO:0000256" key="4">
    <source>
        <dbReference type="ARBA" id="ARBA00023014"/>
    </source>
</evidence>
<evidence type="ECO:0000256" key="2">
    <source>
        <dbReference type="ARBA" id="ARBA00022723"/>
    </source>
</evidence>
<keyword evidence="2" id="KW-0479">Metal-binding</keyword>
<sequence>MPGAPSVTPSAVGSRSIPRSNPRPGVETRKALCASCDIACSVVTEIQKGRVTRVRSSDNPLFKDNICVKGIVAPKNFANPDRVLHPLKRVGERGSGQWQQVTWDEAMADIGARLTRIIDTHGPEAWAVSTSQWNTGTDHGLGRRLMNHIGSPNWISGVALCAGNTAAVNRLTYGWYPWPDYDNTSCIVLFGHNPGRNSWVPVYNQIQRVKARGGKLIVLDPRKSECAELADLWLPLKVGTDAVMMFGWLKVIFDEGLYDRAFVDRWCTGFDELRRRVDEFPLSRVAAITGCSPELIARAARMYATMGPSVIPWTPITDQQRNSTSGIRLQSILRAVCGYLDVPGGEAMMGFHPKIVSESEIEMHHVLPESQKAKQLGSDRHPAFTYRGQAALREPCKRVWGHEYANQVTGCYMANPSALFRAMAGDGPYPVKALFSLGNNTLMSYANMPLILRAFMNQELIVVQEHVMTPTAQLADYVLPGDSWLERPWMFDGYGWLSLYKPSQKSMEPPGTCKSTFEFWKLMANALGRPEIVPWPTLEAFYDWRIAGLGLDFETFARTYDVHADKLEFRKYERTGFATPSGKVELRSSILADLGFDPLPYWRDAPPPDPDYPLEMFTGVREAEYFQTGGRHIPEMRARKPEPVLFVSPATAAAEGLGEGEWVTVETRTGAIEITVGIRANMPDGLVRIPHGWWKPEMEQGAGRLSGALRYADALLCPDDEDFLDAEQGIPHLKGVPCRIVRRSGGAA</sequence>
<evidence type="ECO:0000313" key="8">
    <source>
        <dbReference type="EMBL" id="PWR25331.1"/>
    </source>
</evidence>
<feature type="compositionally biased region" description="Polar residues" evidence="5">
    <location>
        <begin position="7"/>
        <end position="19"/>
    </location>
</feature>
<reference evidence="8 9" key="1">
    <citation type="submission" date="2018-05" db="EMBL/GenBank/DDBJ databases">
        <title>Zavarzinia sp. HR-AS.</title>
        <authorList>
            <person name="Lee Y."/>
            <person name="Jeon C.O."/>
        </authorList>
    </citation>
    <scope>NUCLEOTIDE SEQUENCE [LARGE SCALE GENOMIC DNA]</scope>
    <source>
        <strain evidence="8 9">HR-AS</strain>
    </source>
</reference>
<evidence type="ECO:0000313" key="9">
    <source>
        <dbReference type="Proteomes" id="UP000245461"/>
    </source>
</evidence>
<evidence type="ECO:0000256" key="5">
    <source>
        <dbReference type="SAM" id="MobiDB-lite"/>
    </source>
</evidence>
<name>A0A317EEZ6_9PROT</name>
<comment type="similarity">
    <text evidence="1">Belongs to the prokaryotic molybdopterin-containing oxidoreductase family.</text>
</comment>
<evidence type="ECO:0000256" key="1">
    <source>
        <dbReference type="ARBA" id="ARBA00010312"/>
    </source>
</evidence>
<dbReference type="GO" id="GO:0051536">
    <property type="term" value="F:iron-sulfur cluster binding"/>
    <property type="evidence" value="ECO:0007669"/>
    <property type="project" value="UniProtKB-KW"/>
</dbReference>
<evidence type="ECO:0000256" key="3">
    <source>
        <dbReference type="ARBA" id="ARBA00023004"/>
    </source>
</evidence>
<dbReference type="Gene3D" id="3.40.50.740">
    <property type="match status" value="1"/>
</dbReference>
<dbReference type="PANTHER" id="PTHR43742:SF6">
    <property type="entry name" value="OXIDOREDUCTASE YYAE-RELATED"/>
    <property type="match status" value="1"/>
</dbReference>
<dbReference type="GO" id="GO:0016491">
    <property type="term" value="F:oxidoreductase activity"/>
    <property type="evidence" value="ECO:0007669"/>
    <property type="project" value="InterPro"/>
</dbReference>
<organism evidence="8 9">
    <name type="scientific">Zavarzinia aquatilis</name>
    <dbReference type="NCBI Taxonomy" id="2211142"/>
    <lineage>
        <taxon>Bacteria</taxon>
        <taxon>Pseudomonadati</taxon>
        <taxon>Pseudomonadota</taxon>
        <taxon>Alphaproteobacteria</taxon>
        <taxon>Rhodospirillales</taxon>
        <taxon>Zavarziniaceae</taxon>
        <taxon>Zavarzinia</taxon>
    </lineage>
</organism>
<proteinExistence type="inferred from homology"/>
<keyword evidence="9" id="KW-1185">Reference proteome</keyword>
<keyword evidence="4" id="KW-0411">Iron-sulfur</keyword>
<dbReference type="Gene3D" id="2.40.40.20">
    <property type="match status" value="1"/>
</dbReference>
<dbReference type="AlphaFoldDB" id="A0A317EEZ6"/>
<dbReference type="SUPFAM" id="SSF53706">
    <property type="entry name" value="Formate dehydrogenase/DMSO reductase, domains 1-3"/>
    <property type="match status" value="1"/>
</dbReference>
<evidence type="ECO:0000259" key="7">
    <source>
        <dbReference type="Pfam" id="PF01568"/>
    </source>
</evidence>
<evidence type="ECO:0000259" key="6">
    <source>
        <dbReference type="Pfam" id="PF00384"/>
    </source>
</evidence>
<dbReference type="Proteomes" id="UP000245461">
    <property type="component" value="Unassembled WGS sequence"/>
</dbReference>
<dbReference type="SUPFAM" id="SSF50692">
    <property type="entry name" value="ADC-like"/>
    <property type="match status" value="1"/>
</dbReference>
<keyword evidence="3" id="KW-0408">Iron</keyword>
<dbReference type="Pfam" id="PF00384">
    <property type="entry name" value="Molybdopterin"/>
    <property type="match status" value="1"/>
</dbReference>
<dbReference type="GO" id="GO:0043546">
    <property type="term" value="F:molybdopterin cofactor binding"/>
    <property type="evidence" value="ECO:0007669"/>
    <property type="project" value="InterPro"/>
</dbReference>
<dbReference type="Gene3D" id="3.40.228.10">
    <property type="entry name" value="Dimethylsulfoxide Reductase, domain 2"/>
    <property type="match status" value="1"/>
</dbReference>
<dbReference type="OrthoDB" id="9759518at2"/>
<dbReference type="EMBL" id="QGLE01000002">
    <property type="protein sequence ID" value="PWR25331.1"/>
    <property type="molecule type" value="Genomic_DNA"/>
</dbReference>
<dbReference type="InterPro" id="IPR006656">
    <property type="entry name" value="Mopterin_OxRdtase"/>
</dbReference>
<dbReference type="InterPro" id="IPR006657">
    <property type="entry name" value="MoPterin_dinucl-bd_dom"/>
</dbReference>
<dbReference type="InterPro" id="IPR050612">
    <property type="entry name" value="Prok_Mopterin_Oxidored"/>
</dbReference>
<feature type="region of interest" description="Disordered" evidence="5">
    <location>
        <begin position="1"/>
        <end position="26"/>
    </location>
</feature>
<dbReference type="GO" id="GO:0046872">
    <property type="term" value="F:metal ion binding"/>
    <property type="evidence" value="ECO:0007669"/>
    <property type="project" value="UniProtKB-KW"/>
</dbReference>
<dbReference type="Gene3D" id="2.20.25.90">
    <property type="entry name" value="ADC-like domains"/>
    <property type="match status" value="1"/>
</dbReference>
<accession>A0A317EEZ6</accession>
<dbReference type="RefSeq" id="WP_109903671.1">
    <property type="nucleotide sequence ID" value="NZ_QGLE01000002.1"/>
</dbReference>
<dbReference type="PANTHER" id="PTHR43742">
    <property type="entry name" value="TRIMETHYLAMINE-N-OXIDE REDUCTASE"/>
    <property type="match status" value="1"/>
</dbReference>
<dbReference type="InterPro" id="IPR009010">
    <property type="entry name" value="Asp_de-COase-like_dom_sf"/>
</dbReference>
<feature type="domain" description="Molybdopterin dinucleotide-binding" evidence="7">
    <location>
        <begin position="617"/>
        <end position="698"/>
    </location>
</feature>